<dbReference type="Proteomes" id="UP001063166">
    <property type="component" value="Unassembled WGS sequence"/>
</dbReference>
<feature type="transmembrane region" description="Helical" evidence="2">
    <location>
        <begin position="57"/>
        <end position="83"/>
    </location>
</feature>
<evidence type="ECO:0008006" key="5">
    <source>
        <dbReference type="Google" id="ProtNLM"/>
    </source>
</evidence>
<protein>
    <recommendedName>
        <fullName evidence="5">Transmembrane protein</fullName>
    </recommendedName>
</protein>
<comment type="caution">
    <text evidence="3">The sequence shown here is derived from an EMBL/GenBank/DDBJ whole genome shotgun (WGS) entry which is preliminary data.</text>
</comment>
<feature type="compositionally biased region" description="Basic and acidic residues" evidence="1">
    <location>
        <begin position="8"/>
        <end position="26"/>
    </location>
</feature>
<keyword evidence="4" id="KW-1185">Reference proteome</keyword>
<organism evidence="3 4">
    <name type="scientific">Lyophyllum shimeji</name>
    <name type="common">Hon-shimeji</name>
    <name type="synonym">Tricholoma shimeji</name>
    <dbReference type="NCBI Taxonomy" id="47721"/>
    <lineage>
        <taxon>Eukaryota</taxon>
        <taxon>Fungi</taxon>
        <taxon>Dikarya</taxon>
        <taxon>Basidiomycota</taxon>
        <taxon>Agaricomycotina</taxon>
        <taxon>Agaricomycetes</taxon>
        <taxon>Agaricomycetidae</taxon>
        <taxon>Agaricales</taxon>
        <taxon>Tricholomatineae</taxon>
        <taxon>Lyophyllaceae</taxon>
        <taxon>Lyophyllum</taxon>
    </lineage>
</organism>
<dbReference type="EMBL" id="BRPK01000007">
    <property type="protein sequence ID" value="GLB39567.1"/>
    <property type="molecule type" value="Genomic_DNA"/>
</dbReference>
<evidence type="ECO:0000256" key="1">
    <source>
        <dbReference type="SAM" id="MobiDB-lite"/>
    </source>
</evidence>
<accession>A0A9P3UNQ3</accession>
<sequence>MDSPTLLDTEHRLSGKGKGREQDPTERTPLLAGESSSLPDSSAVNGQRSRRGLRSRLTLVFLVSLSICLVVFSLLALLAWSYAARAYRVSPDDVVRDDLVLRPERLDVHNITSGEMWVNIEAKLGVDVGGAMGVNSDPSDGSLFRSLWKSFGRWGVRELDRVTVTLYEADIRSQADPSFVLASISTSPLIVPLSVNPPKDDSWLSHVSVLACVRPSNDTSAWLSFARDAWREGAMDIVADVRRAYIQGGSPNSRSWRNRLHKQITDVQTSIHLQVPSLPGLPPPGPKVPFPRFQDLVTLQSFTVSSQSSTLAIHARATTINPAPPTFHLTSPSFPFIVSLPSSDSHNSPIPVASVSTAPMTLTRPNVSLDISGTVLPLPREATPILSSFLSRYLSKESNAILISSPLVPELSLETIFPPPNLPPRILRNVTIKDMRIKPGTAFLTSGTVYARVVLPKGFDVGLVVSRVFPDVLVFDGEVPDSIQVPPKSPPLPDPIPEGAFGHIRPDDWLNASSSHAEPDEGEGAAYDVTAKIVDVPLEVLPGRQREFSNFVGKVVFGSEGAIAGILGSAAVSAKVKGLPLSGHRGEMELGGLPFRGSVRVRKRSMLP</sequence>
<keyword evidence="2" id="KW-1133">Transmembrane helix</keyword>
<evidence type="ECO:0000313" key="3">
    <source>
        <dbReference type="EMBL" id="GLB39567.1"/>
    </source>
</evidence>
<reference evidence="3" key="1">
    <citation type="submission" date="2022-07" db="EMBL/GenBank/DDBJ databases">
        <title>The genome of Lyophyllum shimeji provides insight into the initial evolution of ectomycorrhizal fungal genome.</title>
        <authorList>
            <person name="Kobayashi Y."/>
            <person name="Shibata T."/>
            <person name="Hirakawa H."/>
            <person name="Shigenobu S."/>
            <person name="Nishiyama T."/>
            <person name="Yamada A."/>
            <person name="Hasebe M."/>
            <person name="Kawaguchi M."/>
        </authorList>
    </citation>
    <scope>NUCLEOTIDE SEQUENCE</scope>
    <source>
        <strain evidence="3">AT787</strain>
    </source>
</reference>
<dbReference type="AlphaFoldDB" id="A0A9P3UNQ3"/>
<keyword evidence="2" id="KW-0472">Membrane</keyword>
<feature type="region of interest" description="Disordered" evidence="1">
    <location>
        <begin position="1"/>
        <end position="47"/>
    </location>
</feature>
<gene>
    <name evidence="3" type="ORF">LshimejAT787_0700770</name>
</gene>
<feature type="compositionally biased region" description="Polar residues" evidence="1">
    <location>
        <begin position="34"/>
        <end position="45"/>
    </location>
</feature>
<name>A0A9P3UNQ3_LYOSH</name>
<proteinExistence type="predicted"/>
<evidence type="ECO:0000256" key="2">
    <source>
        <dbReference type="SAM" id="Phobius"/>
    </source>
</evidence>
<evidence type="ECO:0000313" key="4">
    <source>
        <dbReference type="Proteomes" id="UP001063166"/>
    </source>
</evidence>
<keyword evidence="2" id="KW-0812">Transmembrane</keyword>
<dbReference type="OrthoDB" id="10039566at2759"/>